<dbReference type="PANTHER" id="PTHR43053:SF3">
    <property type="entry name" value="ALPHA-GALACTOSIDASE C-RELATED"/>
    <property type="match status" value="1"/>
</dbReference>
<dbReference type="Pfam" id="PF16875">
    <property type="entry name" value="Glyco_hydro_36N"/>
    <property type="match status" value="1"/>
</dbReference>
<feature type="active site" description="Proton donor" evidence="5">
    <location>
        <position position="484"/>
    </location>
</feature>
<dbReference type="PANTHER" id="PTHR43053">
    <property type="entry name" value="GLYCOSIDASE FAMILY 31"/>
    <property type="match status" value="1"/>
</dbReference>
<keyword evidence="3" id="KW-0378">Hydrolase</keyword>
<evidence type="ECO:0000313" key="9">
    <source>
        <dbReference type="Proteomes" id="UP000515312"/>
    </source>
</evidence>
<dbReference type="Pfam" id="PF02065">
    <property type="entry name" value="Melibiase"/>
    <property type="match status" value="1"/>
</dbReference>
<keyword evidence="4" id="KW-0326">Glycosidase</keyword>
<dbReference type="InterPro" id="IPR050985">
    <property type="entry name" value="Alpha-glycosidase_related"/>
</dbReference>
<dbReference type="EMBL" id="CP060394">
    <property type="protein sequence ID" value="QNI33977.1"/>
    <property type="molecule type" value="Genomic_DNA"/>
</dbReference>
<evidence type="ECO:0000259" key="6">
    <source>
        <dbReference type="Pfam" id="PF16874"/>
    </source>
</evidence>
<dbReference type="InterPro" id="IPR013785">
    <property type="entry name" value="Aldolase_TIM"/>
</dbReference>
<dbReference type="RefSeq" id="WP_186745768.1">
    <property type="nucleotide sequence ID" value="NZ_CP060394.1"/>
</dbReference>
<sequence>MSTRDRILSLYAFAPLNKLETFKSSHPGGKPIYFDLSGLAENEPLSADAFEIVSTEATTEQHDIGVLTVKLHHRLLPLEVILKYKAWGDTGVFTRDMTFVNRGQKPLSLASTPSLSLTLPGGEYTLRYLYGGWGEERQLAERKVEAGSFTIHSVKGRSTNGFAPWLSLRNEDTQTEYLAELAWSGNWDMSVSREPNSWPGALRERGVDVMMAVHFDFGGAYQISSGTEFVVPRIAFTVSSGDMDDAANEMHRYQRQFVFPHTQVNHPLLVQFNSWYPYQGKITIEDTKRLADQAAALGAEVFVQDAGWYNQVDWSEELGDYQADPKAFPHGLEELANYVRNNGMKFGLWVEIENAGIQSRLFHEHSGWCLSYNGKPLIFSDRCQLDFSNAEVRAWATATVDRLVQQYGLSWIKIDYNIDIGDRFDPHGDEGLGGVLYQHIIHYYRWLDEIRVKHPDLTIENCASGGLRFDTGILAHVHTNWLSDNVDPIASLALGYGCSLQFSPEVCNHWMVGDTDQGAVDVSKPEGWWSFLFRVPMNGQFGFSSRVFQWSPALQEDAHSNIALYKNVREIIAGADVYHLTPQPKLIRPTGWMALQYVNDDGKMSVVAAYRLQDDLGEQVFRLRGLDAKRSYEVTRDGHSVGYVTGADLMKIGLTIRLDEPWRASIVELRGQ</sequence>
<dbReference type="InterPro" id="IPR002252">
    <property type="entry name" value="Glyco_hydro_36"/>
</dbReference>
<protein>
    <recommendedName>
        <fullName evidence="2">alpha-galactosidase</fullName>
        <ecNumber evidence="2">3.2.1.22</ecNumber>
    </recommendedName>
</protein>
<dbReference type="Gene3D" id="2.70.98.60">
    <property type="entry name" value="alpha-galactosidase from lactobacil brevis"/>
    <property type="match status" value="1"/>
</dbReference>
<evidence type="ECO:0000256" key="5">
    <source>
        <dbReference type="PIRSR" id="PIRSR005536-1"/>
    </source>
</evidence>
<accession>A0A7G8BN57</accession>
<dbReference type="Gene3D" id="2.60.40.1180">
    <property type="entry name" value="Golgi alpha-mannosidase II"/>
    <property type="match status" value="1"/>
</dbReference>
<dbReference type="Pfam" id="PF16874">
    <property type="entry name" value="Glyco_hydro_36C"/>
    <property type="match status" value="1"/>
</dbReference>
<keyword evidence="9" id="KW-1185">Reference proteome</keyword>
<evidence type="ECO:0000256" key="4">
    <source>
        <dbReference type="ARBA" id="ARBA00023295"/>
    </source>
</evidence>
<dbReference type="PIRSF" id="PIRSF005536">
    <property type="entry name" value="Agal"/>
    <property type="match status" value="1"/>
</dbReference>
<comment type="catalytic activity">
    <reaction evidence="1">
        <text>Hydrolysis of terminal, non-reducing alpha-D-galactose residues in alpha-D-galactosides, including galactose oligosaccharides, galactomannans and galactolipids.</text>
        <dbReference type="EC" id="3.2.1.22"/>
    </reaction>
</comment>
<evidence type="ECO:0000256" key="2">
    <source>
        <dbReference type="ARBA" id="ARBA00012755"/>
    </source>
</evidence>
<dbReference type="InterPro" id="IPR038417">
    <property type="entry name" value="Alpga-gal_N_sf"/>
</dbReference>
<dbReference type="InterPro" id="IPR013780">
    <property type="entry name" value="Glyco_hydro_b"/>
</dbReference>
<proteinExistence type="predicted"/>
<name>A0A7G8BN57_9BACT</name>
<dbReference type="EC" id="3.2.1.22" evidence="2"/>
<evidence type="ECO:0000259" key="7">
    <source>
        <dbReference type="Pfam" id="PF16875"/>
    </source>
</evidence>
<gene>
    <name evidence="8" type="ORF">H7849_08750</name>
</gene>
<dbReference type="InterPro" id="IPR017853">
    <property type="entry name" value="GH"/>
</dbReference>
<evidence type="ECO:0000256" key="1">
    <source>
        <dbReference type="ARBA" id="ARBA00001255"/>
    </source>
</evidence>
<feature type="domain" description="Glycosyl hydrolase family 36 C-terminal" evidence="6">
    <location>
        <begin position="592"/>
        <end position="669"/>
    </location>
</feature>
<evidence type="ECO:0000313" key="8">
    <source>
        <dbReference type="EMBL" id="QNI33977.1"/>
    </source>
</evidence>
<dbReference type="GO" id="GO:0004557">
    <property type="term" value="F:alpha-galactosidase activity"/>
    <property type="evidence" value="ECO:0007669"/>
    <property type="project" value="UniProtKB-EC"/>
</dbReference>
<dbReference type="SUPFAM" id="SSF51445">
    <property type="entry name" value="(Trans)glycosidases"/>
    <property type="match status" value="1"/>
</dbReference>
<feature type="domain" description="Glycosyl hydrolase family 36 N-terminal" evidence="7">
    <location>
        <begin position="59"/>
        <end position="196"/>
    </location>
</feature>
<reference evidence="8 9" key="1">
    <citation type="submission" date="2020-08" db="EMBL/GenBank/DDBJ databases">
        <title>Edaphobacter telluris sp. nov. and Acidobacterium dinghuensis sp. nov., two acidobacteria isolated from forest soil.</title>
        <authorList>
            <person name="Fu J."/>
            <person name="Qiu L."/>
        </authorList>
    </citation>
    <scope>NUCLEOTIDE SEQUENCE [LARGE SCALE GENOMIC DNA]</scope>
    <source>
        <strain evidence="8">4Y35</strain>
    </source>
</reference>
<organism evidence="8 9">
    <name type="scientific">Alloacidobacterium dinghuense</name>
    <dbReference type="NCBI Taxonomy" id="2763107"/>
    <lineage>
        <taxon>Bacteria</taxon>
        <taxon>Pseudomonadati</taxon>
        <taxon>Acidobacteriota</taxon>
        <taxon>Terriglobia</taxon>
        <taxon>Terriglobales</taxon>
        <taxon>Acidobacteriaceae</taxon>
        <taxon>Alloacidobacterium</taxon>
    </lineage>
</organism>
<dbReference type="InterPro" id="IPR031705">
    <property type="entry name" value="Glyco_hydro_36_C"/>
</dbReference>
<dbReference type="PRINTS" id="PR00743">
    <property type="entry name" value="GLHYDRLASE36"/>
</dbReference>
<dbReference type="Proteomes" id="UP000515312">
    <property type="component" value="Chromosome"/>
</dbReference>
<dbReference type="InterPro" id="IPR031704">
    <property type="entry name" value="Glyco_hydro_36_N"/>
</dbReference>
<dbReference type="KEGG" id="adin:H7849_08750"/>
<dbReference type="Gene3D" id="3.20.20.70">
    <property type="entry name" value="Aldolase class I"/>
    <property type="match status" value="1"/>
</dbReference>
<dbReference type="AlphaFoldDB" id="A0A7G8BN57"/>
<evidence type="ECO:0000256" key="3">
    <source>
        <dbReference type="ARBA" id="ARBA00022801"/>
    </source>
</evidence>
<dbReference type="GO" id="GO:0016052">
    <property type="term" value="P:carbohydrate catabolic process"/>
    <property type="evidence" value="ECO:0007669"/>
    <property type="project" value="InterPro"/>
</dbReference>
<dbReference type="CDD" id="cd14791">
    <property type="entry name" value="GH36"/>
    <property type="match status" value="1"/>
</dbReference>
<feature type="active site" description="Nucleophile" evidence="5">
    <location>
        <position position="415"/>
    </location>
</feature>